<feature type="non-terminal residue" evidence="2">
    <location>
        <position position="249"/>
    </location>
</feature>
<protein>
    <submittedName>
        <fullName evidence="2">Uncharacterized protein</fullName>
    </submittedName>
</protein>
<organism evidence="2 3">
    <name type="scientific">Halocaridina rubra</name>
    <name type="common">Hawaiian red shrimp</name>
    <dbReference type="NCBI Taxonomy" id="373956"/>
    <lineage>
        <taxon>Eukaryota</taxon>
        <taxon>Metazoa</taxon>
        <taxon>Ecdysozoa</taxon>
        <taxon>Arthropoda</taxon>
        <taxon>Crustacea</taxon>
        <taxon>Multicrustacea</taxon>
        <taxon>Malacostraca</taxon>
        <taxon>Eumalacostraca</taxon>
        <taxon>Eucarida</taxon>
        <taxon>Decapoda</taxon>
        <taxon>Pleocyemata</taxon>
        <taxon>Caridea</taxon>
        <taxon>Atyoidea</taxon>
        <taxon>Atyidae</taxon>
        <taxon>Halocaridina</taxon>
    </lineage>
</organism>
<gene>
    <name evidence="2" type="ORF">SK128_016367</name>
</gene>
<feature type="transmembrane region" description="Helical" evidence="1">
    <location>
        <begin position="72"/>
        <end position="94"/>
    </location>
</feature>
<evidence type="ECO:0000256" key="1">
    <source>
        <dbReference type="SAM" id="Phobius"/>
    </source>
</evidence>
<comment type="caution">
    <text evidence="2">The sequence shown here is derived from an EMBL/GenBank/DDBJ whole genome shotgun (WGS) entry which is preliminary data.</text>
</comment>
<proteinExistence type="predicted"/>
<dbReference type="AlphaFoldDB" id="A0AAN8WX87"/>
<dbReference type="Proteomes" id="UP001381693">
    <property type="component" value="Unassembled WGS sequence"/>
</dbReference>
<keyword evidence="1" id="KW-1133">Transmembrane helix</keyword>
<keyword evidence="3" id="KW-1185">Reference proteome</keyword>
<feature type="transmembrane region" description="Helical" evidence="1">
    <location>
        <begin position="191"/>
        <end position="212"/>
    </location>
</feature>
<reference evidence="2 3" key="1">
    <citation type="submission" date="2023-11" db="EMBL/GenBank/DDBJ databases">
        <title>Halocaridina rubra genome assembly.</title>
        <authorList>
            <person name="Smith C."/>
        </authorList>
    </citation>
    <scope>NUCLEOTIDE SEQUENCE [LARGE SCALE GENOMIC DNA]</scope>
    <source>
        <strain evidence="2">EP-1</strain>
        <tissue evidence="2">Whole</tissue>
    </source>
</reference>
<evidence type="ECO:0000313" key="2">
    <source>
        <dbReference type="EMBL" id="KAK7067985.1"/>
    </source>
</evidence>
<name>A0AAN8WX87_HALRR</name>
<accession>A0AAN8WX87</accession>
<sequence>MYWRFIGKLGGSTWSPRSRDSSQERREENIKDGKREIDLATANKWIHTVATLAGFHIITRKENVYEISRKKLIFTVLFFCNIAYAVGIFYYLLFHGKFTWLQLVLLFPAVFTWGSCSYSCILLLRRSRMIIHFLCIVEKYKLTIKAPKYFPWTMGIIIVYASIYTTCLVVSKKVIPYEYYPYFIHPTFLSSIMPALIDIYVLSFTTVIVASLQKLNNHIRSTSMWVTEEITTVAKFWLRIHRLLDKYNE</sequence>
<dbReference type="EMBL" id="JAXCGZ010017521">
    <property type="protein sequence ID" value="KAK7067985.1"/>
    <property type="molecule type" value="Genomic_DNA"/>
</dbReference>
<evidence type="ECO:0000313" key="3">
    <source>
        <dbReference type="Proteomes" id="UP001381693"/>
    </source>
</evidence>
<feature type="transmembrane region" description="Helical" evidence="1">
    <location>
        <begin position="149"/>
        <end position="171"/>
    </location>
</feature>
<keyword evidence="1" id="KW-0812">Transmembrane</keyword>
<feature type="transmembrane region" description="Helical" evidence="1">
    <location>
        <begin position="100"/>
        <end position="124"/>
    </location>
</feature>
<keyword evidence="1" id="KW-0472">Membrane</keyword>